<accession>A0A383DNF1</accession>
<reference evidence="1" key="1">
    <citation type="submission" date="2018-05" db="EMBL/GenBank/DDBJ databases">
        <authorList>
            <person name="Lanie J.A."/>
            <person name="Ng W.-L."/>
            <person name="Kazmierczak K.M."/>
            <person name="Andrzejewski T.M."/>
            <person name="Davidsen T.M."/>
            <person name="Wayne K.J."/>
            <person name="Tettelin H."/>
            <person name="Glass J.I."/>
            <person name="Rusch D."/>
            <person name="Podicherti R."/>
            <person name="Tsui H.-C.T."/>
            <person name="Winkler M.E."/>
        </authorList>
    </citation>
    <scope>NUCLEOTIDE SEQUENCE</scope>
</reference>
<name>A0A383DNF1_9ZZZZ</name>
<evidence type="ECO:0000313" key="1">
    <source>
        <dbReference type="EMBL" id="SVE46031.1"/>
    </source>
</evidence>
<evidence type="ECO:0008006" key="2">
    <source>
        <dbReference type="Google" id="ProtNLM"/>
    </source>
</evidence>
<proteinExistence type="predicted"/>
<dbReference type="InterPro" id="IPR055346">
    <property type="entry name" value="Fe-S_cluster_assembly_SufBD"/>
</dbReference>
<dbReference type="InterPro" id="IPR037284">
    <property type="entry name" value="SUF_FeS_clus_asmbl_SufBD_sf"/>
</dbReference>
<dbReference type="SUPFAM" id="SSF101960">
    <property type="entry name" value="Stabilizer of iron transporter SufD"/>
    <property type="match status" value="1"/>
</dbReference>
<dbReference type="PANTHER" id="PTHR30508">
    <property type="entry name" value="FES CLUSTER ASSEMBLY PROTEIN SUF"/>
    <property type="match status" value="1"/>
</dbReference>
<dbReference type="PANTHER" id="PTHR30508:SF1">
    <property type="entry name" value="UPF0051 PROTEIN ABCI8, CHLOROPLASTIC-RELATED"/>
    <property type="match status" value="1"/>
</dbReference>
<organism evidence="1">
    <name type="scientific">marine metagenome</name>
    <dbReference type="NCBI Taxonomy" id="408172"/>
    <lineage>
        <taxon>unclassified sequences</taxon>
        <taxon>metagenomes</taxon>
        <taxon>ecological metagenomes</taxon>
    </lineage>
</organism>
<dbReference type="AlphaFoldDB" id="A0A383DNF1"/>
<feature type="non-terminal residue" evidence="1">
    <location>
        <position position="99"/>
    </location>
</feature>
<gene>
    <name evidence="1" type="ORF">METZ01_LOCUS498885</name>
</gene>
<protein>
    <recommendedName>
        <fullName evidence="2">Fe-S cluster assembly protein SufB</fullName>
    </recommendedName>
</protein>
<sequence>MSASVETVKSVEAATGGEYKFGFYTDIESELAPKGLSEDIVRFISAKKEEPKWLLDWRLKAFQTWLKSSDEEPDWANVRHEPIDFQDAYYYAAPKQGEA</sequence>
<dbReference type="GO" id="GO:0016226">
    <property type="term" value="P:iron-sulfur cluster assembly"/>
    <property type="evidence" value="ECO:0007669"/>
    <property type="project" value="InterPro"/>
</dbReference>
<dbReference type="EMBL" id="UINC01218837">
    <property type="protein sequence ID" value="SVE46031.1"/>
    <property type="molecule type" value="Genomic_DNA"/>
</dbReference>